<reference evidence="2 3" key="1">
    <citation type="submission" date="2021-04" db="EMBL/GenBank/DDBJ databases">
        <title>Molecular and phenotypic characterization and identification of bacterial isolates recovered from the Anatolian ground squirrels (Spermophilus xanthoprymnus) and which have the potential to form a new species in the Campylobacter genus.</title>
        <authorList>
            <person name="Aydin F."/>
            <person name="Abay S."/>
            <person name="Kayman T."/>
            <person name="Karakaya E."/>
            <person name="Mustak H.K."/>
            <person name="Mustak I.B."/>
            <person name="Bilgin N."/>
            <person name="Duzler A."/>
            <person name="Sahin O."/>
            <person name="Guran O."/>
            <person name="Saticioglu I.B."/>
        </authorList>
    </citation>
    <scope>NUCLEOTIDE SEQUENCE [LARGE SCALE GENOMIC DNA]</scope>
    <source>
        <strain evidence="3">faydin-G24</strain>
    </source>
</reference>
<dbReference type="InterPro" id="IPR047678">
    <property type="entry name" value="YjiM-like"/>
</dbReference>
<proteinExistence type="inferred from homology"/>
<dbReference type="InterPro" id="IPR010327">
    <property type="entry name" value="FldB/FldC_alpha/beta"/>
</dbReference>
<accession>A0ABS5HIN8</accession>
<organism evidence="2 3">
    <name type="scientific">Campylobacter anatolicus</name>
    <dbReference type="NCBI Taxonomy" id="2829105"/>
    <lineage>
        <taxon>Bacteria</taxon>
        <taxon>Pseudomonadati</taxon>
        <taxon>Campylobacterota</taxon>
        <taxon>Epsilonproteobacteria</taxon>
        <taxon>Campylobacterales</taxon>
        <taxon>Campylobacteraceae</taxon>
        <taxon>Campylobacter</taxon>
    </lineage>
</organism>
<dbReference type="Pfam" id="PF06050">
    <property type="entry name" value="HGD-D"/>
    <property type="match status" value="1"/>
</dbReference>
<dbReference type="EMBL" id="JAGSSW010000002">
    <property type="protein sequence ID" value="MBR8463467.1"/>
    <property type="molecule type" value="Genomic_DNA"/>
</dbReference>
<comment type="caution">
    <text evidence="2">The sequence shown here is derived from an EMBL/GenBank/DDBJ whole genome shotgun (WGS) entry which is preliminary data.</text>
</comment>
<sequence>MIDESMSFEEICATYAAQKSESAKSVGGLKDSGRRIAAIFCTYTPRELIHAANAVSIAVCATGDAAANEGEKFLPKNLCPLIKASYGLAKQDKCPFIKNADIVIGETTCDGKKKMYELMSEFKDVHIMHLPHVQSQKSLELWTQEIERLRHSLEQKYNTKISTDDLKASIAIFNEERRLMDELQAFMQLENPPLNGNELHQILYANGFIYEKEEQIRELKIIIEKLKERVKKGISPVKKGAKRIIITGCPSGGVFDKIVAPIEQAGGIVVAYENCTGSKNFKNLIDENDEPISAIAKRYMAIPCSIMSPNKGRENVIKQMIDEYNADGVIDVVLQACHTYSVETISMKRACSSVMTPYMSLETDYSTSDIGQIKTRIEAFLEMI</sequence>
<dbReference type="RefSeq" id="WP_212140032.1">
    <property type="nucleotide sequence ID" value="NZ_JAGSSW010000002.1"/>
</dbReference>
<dbReference type="PANTHER" id="PTHR30548:SF6">
    <property type="entry name" value="DEHYDRATASE SUBUNIT YJIM-RELATED"/>
    <property type="match status" value="1"/>
</dbReference>
<dbReference type="Proteomes" id="UP000682951">
    <property type="component" value="Unassembled WGS sequence"/>
</dbReference>
<name>A0ABS5HIN8_9BACT</name>
<evidence type="ECO:0000313" key="2">
    <source>
        <dbReference type="EMBL" id="MBR8463467.1"/>
    </source>
</evidence>
<protein>
    <submittedName>
        <fullName evidence="2">2-hydroxyacyl-CoA dehydratase</fullName>
    </submittedName>
</protein>
<dbReference type="NCBIfam" id="NF040772">
    <property type="entry name" value="double_cubane"/>
    <property type="match status" value="1"/>
</dbReference>
<dbReference type="PANTHER" id="PTHR30548">
    <property type="entry name" value="2-HYDROXYGLUTARYL-COA DEHYDRATASE, D-COMPONENT-RELATED"/>
    <property type="match status" value="1"/>
</dbReference>
<keyword evidence="3" id="KW-1185">Reference proteome</keyword>
<dbReference type="Gene3D" id="3.40.50.11900">
    <property type="match status" value="1"/>
</dbReference>
<dbReference type="Gene3D" id="1.20.1270.370">
    <property type="match status" value="1"/>
</dbReference>
<evidence type="ECO:0000256" key="1">
    <source>
        <dbReference type="ARBA" id="ARBA00005806"/>
    </source>
</evidence>
<gene>
    <name evidence="2" type="ORF">KDD93_02645</name>
</gene>
<dbReference type="Gene3D" id="3.40.50.11890">
    <property type="match status" value="1"/>
</dbReference>
<comment type="similarity">
    <text evidence="1">Belongs to the FldB/FldC dehydratase alpha/beta subunit family.</text>
</comment>
<evidence type="ECO:0000313" key="3">
    <source>
        <dbReference type="Proteomes" id="UP000682951"/>
    </source>
</evidence>